<evidence type="ECO:0000313" key="2">
    <source>
        <dbReference type="EMBL" id="TFK91131.1"/>
    </source>
</evidence>
<evidence type="ECO:0000313" key="3">
    <source>
        <dbReference type="Proteomes" id="UP000308197"/>
    </source>
</evidence>
<dbReference type="AlphaFoldDB" id="A0A5C3PP82"/>
<evidence type="ECO:0000256" key="1">
    <source>
        <dbReference type="SAM" id="MobiDB-lite"/>
    </source>
</evidence>
<dbReference type="Proteomes" id="UP000308197">
    <property type="component" value="Unassembled WGS sequence"/>
</dbReference>
<feature type="region of interest" description="Disordered" evidence="1">
    <location>
        <begin position="381"/>
        <end position="405"/>
    </location>
</feature>
<proteinExistence type="predicted"/>
<accession>A0A5C3PP82</accession>
<protein>
    <submittedName>
        <fullName evidence="2">Uncharacterized protein</fullName>
    </submittedName>
</protein>
<dbReference type="EMBL" id="ML211028">
    <property type="protein sequence ID" value="TFK91131.1"/>
    <property type="molecule type" value="Genomic_DNA"/>
</dbReference>
<sequence length="439" mass="49296">MARALGMATRFYDVVPPSQYLIPAAVPPDDVASVRLSFRRSASFPVCDAASVPSLQRTASHGGDLLDEDLIFLSQICALCQKFAKKEDFQQEALPVPTIPNFESYCCKLALLFHLAALWHELEWPLYAPFDKILSVHTESVKVSFGSAITSAHLYTMHPQGRLGSYLAPDFITMFTTTYGPVFLSQFGFALEVKPSQRSDWFQDPRSAEVQDRTRNDMREHIEADRDQLKRYVKQLRIDHGGNDSMPELHILYTLGLWFTHLIFVIRKVDENDDHDNLAYVPRIPYFCRPVVSWDEANLIEGFPSSVTVTGEFRVSLLAASKHLSLEMYDTFMDPPQEFVMPVGNDPVGLISLSERESADASINDAFAGALVDSDEDAAVEESTEATTSEYNTEAQPNPPRERRFRSLQKRSLGCSTKPCAVSSPSRLEQVIPYTADYS</sequence>
<organism evidence="2 3">
    <name type="scientific">Polyporus arcularius HHB13444</name>
    <dbReference type="NCBI Taxonomy" id="1314778"/>
    <lineage>
        <taxon>Eukaryota</taxon>
        <taxon>Fungi</taxon>
        <taxon>Dikarya</taxon>
        <taxon>Basidiomycota</taxon>
        <taxon>Agaricomycotina</taxon>
        <taxon>Agaricomycetes</taxon>
        <taxon>Polyporales</taxon>
        <taxon>Polyporaceae</taxon>
        <taxon>Polyporus</taxon>
    </lineage>
</organism>
<reference evidence="2 3" key="1">
    <citation type="journal article" date="2019" name="Nat. Ecol. Evol.">
        <title>Megaphylogeny resolves global patterns of mushroom evolution.</title>
        <authorList>
            <person name="Varga T."/>
            <person name="Krizsan K."/>
            <person name="Foldi C."/>
            <person name="Dima B."/>
            <person name="Sanchez-Garcia M."/>
            <person name="Sanchez-Ramirez S."/>
            <person name="Szollosi G.J."/>
            <person name="Szarkandi J.G."/>
            <person name="Papp V."/>
            <person name="Albert L."/>
            <person name="Andreopoulos W."/>
            <person name="Angelini C."/>
            <person name="Antonin V."/>
            <person name="Barry K.W."/>
            <person name="Bougher N.L."/>
            <person name="Buchanan P."/>
            <person name="Buyck B."/>
            <person name="Bense V."/>
            <person name="Catcheside P."/>
            <person name="Chovatia M."/>
            <person name="Cooper J."/>
            <person name="Damon W."/>
            <person name="Desjardin D."/>
            <person name="Finy P."/>
            <person name="Geml J."/>
            <person name="Haridas S."/>
            <person name="Hughes K."/>
            <person name="Justo A."/>
            <person name="Karasinski D."/>
            <person name="Kautmanova I."/>
            <person name="Kiss B."/>
            <person name="Kocsube S."/>
            <person name="Kotiranta H."/>
            <person name="LaButti K.M."/>
            <person name="Lechner B.E."/>
            <person name="Liimatainen K."/>
            <person name="Lipzen A."/>
            <person name="Lukacs Z."/>
            <person name="Mihaltcheva S."/>
            <person name="Morgado L.N."/>
            <person name="Niskanen T."/>
            <person name="Noordeloos M.E."/>
            <person name="Ohm R.A."/>
            <person name="Ortiz-Santana B."/>
            <person name="Ovrebo C."/>
            <person name="Racz N."/>
            <person name="Riley R."/>
            <person name="Savchenko A."/>
            <person name="Shiryaev A."/>
            <person name="Soop K."/>
            <person name="Spirin V."/>
            <person name="Szebenyi C."/>
            <person name="Tomsovsky M."/>
            <person name="Tulloss R.E."/>
            <person name="Uehling J."/>
            <person name="Grigoriev I.V."/>
            <person name="Vagvolgyi C."/>
            <person name="Papp T."/>
            <person name="Martin F.M."/>
            <person name="Miettinen O."/>
            <person name="Hibbett D.S."/>
            <person name="Nagy L.G."/>
        </authorList>
    </citation>
    <scope>NUCLEOTIDE SEQUENCE [LARGE SCALE GENOMIC DNA]</scope>
    <source>
        <strain evidence="2 3">HHB13444</strain>
    </source>
</reference>
<name>A0A5C3PP82_9APHY</name>
<gene>
    <name evidence="2" type="ORF">K466DRAFT_563148</name>
</gene>
<dbReference type="InParanoid" id="A0A5C3PP82"/>
<keyword evidence="3" id="KW-1185">Reference proteome</keyword>